<protein>
    <recommendedName>
        <fullName evidence="3">Sulfatase</fullName>
    </recommendedName>
</protein>
<dbReference type="AlphaFoldDB" id="A0A517U5K3"/>
<proteinExistence type="predicted"/>
<evidence type="ECO:0000313" key="1">
    <source>
        <dbReference type="EMBL" id="QDT75916.1"/>
    </source>
</evidence>
<dbReference type="PANTHER" id="PTHR43737:SF1">
    <property type="entry name" value="DUF1501 DOMAIN-CONTAINING PROTEIN"/>
    <property type="match status" value="1"/>
</dbReference>
<dbReference type="PANTHER" id="PTHR43737">
    <property type="entry name" value="BLL7424 PROTEIN"/>
    <property type="match status" value="1"/>
</dbReference>
<dbReference type="RefSeq" id="WP_145435682.1">
    <property type="nucleotide sequence ID" value="NZ_CP036339.1"/>
</dbReference>
<dbReference type="InterPro" id="IPR017850">
    <property type="entry name" value="Alkaline_phosphatase_core_sf"/>
</dbReference>
<dbReference type="EMBL" id="CP036339">
    <property type="protein sequence ID" value="QDT75916.1"/>
    <property type="molecule type" value="Genomic_DNA"/>
</dbReference>
<dbReference type="Proteomes" id="UP000317909">
    <property type="component" value="Chromosome"/>
</dbReference>
<dbReference type="Pfam" id="PF07394">
    <property type="entry name" value="DUF1501"/>
    <property type="match status" value="1"/>
</dbReference>
<dbReference type="InterPro" id="IPR010869">
    <property type="entry name" value="DUF1501"/>
</dbReference>
<keyword evidence="2" id="KW-1185">Reference proteome</keyword>
<organism evidence="1 2">
    <name type="scientific">Lacipirellula limnantheis</name>
    <dbReference type="NCBI Taxonomy" id="2528024"/>
    <lineage>
        <taxon>Bacteria</taxon>
        <taxon>Pseudomonadati</taxon>
        <taxon>Planctomycetota</taxon>
        <taxon>Planctomycetia</taxon>
        <taxon>Pirellulales</taxon>
        <taxon>Lacipirellulaceae</taxon>
        <taxon>Lacipirellula</taxon>
    </lineage>
</organism>
<evidence type="ECO:0008006" key="3">
    <source>
        <dbReference type="Google" id="ProtNLM"/>
    </source>
</evidence>
<reference evidence="1 2" key="1">
    <citation type="submission" date="2019-02" db="EMBL/GenBank/DDBJ databases">
        <title>Deep-cultivation of Planctomycetes and their phenomic and genomic characterization uncovers novel biology.</title>
        <authorList>
            <person name="Wiegand S."/>
            <person name="Jogler M."/>
            <person name="Boedeker C."/>
            <person name="Pinto D."/>
            <person name="Vollmers J."/>
            <person name="Rivas-Marin E."/>
            <person name="Kohn T."/>
            <person name="Peeters S.H."/>
            <person name="Heuer A."/>
            <person name="Rast P."/>
            <person name="Oberbeckmann S."/>
            <person name="Bunk B."/>
            <person name="Jeske O."/>
            <person name="Meyerdierks A."/>
            <person name="Storesund J.E."/>
            <person name="Kallscheuer N."/>
            <person name="Luecker S."/>
            <person name="Lage O.M."/>
            <person name="Pohl T."/>
            <person name="Merkel B.J."/>
            <person name="Hornburger P."/>
            <person name="Mueller R.-W."/>
            <person name="Bruemmer F."/>
            <person name="Labrenz M."/>
            <person name="Spormann A.M."/>
            <person name="Op den Camp H."/>
            <person name="Overmann J."/>
            <person name="Amann R."/>
            <person name="Jetten M.S.M."/>
            <person name="Mascher T."/>
            <person name="Medema M.H."/>
            <person name="Devos D.P."/>
            <person name="Kaster A.-K."/>
            <person name="Ovreas L."/>
            <person name="Rohde M."/>
            <person name="Galperin M.Y."/>
            <person name="Jogler C."/>
        </authorList>
    </citation>
    <scope>NUCLEOTIDE SEQUENCE [LARGE SCALE GENOMIC DNA]</scope>
    <source>
        <strain evidence="1 2">I41</strain>
    </source>
</reference>
<accession>A0A517U5K3</accession>
<evidence type="ECO:0000313" key="2">
    <source>
        <dbReference type="Proteomes" id="UP000317909"/>
    </source>
</evidence>
<sequence>MPAPLSRSGLDLLSRRQFLGHTGIGLGGIALAHLLHADGKLAHADGSSLPAGPIRPAIDPLRPHAPRAPHFAPRAKNVLMIYCSGAISQLDTFDYKPELVRRDGQPMPGADQLVTFQGENGNLARPRYKFRPRGECGKMTSDLLPRIGELADDLCFIHSLTSKTNTHGPGENFMATGYTLDGFPSMGAWVNYALGSENEQLPAFVAIPDPRGVPQSGSNHWAPGFLPAVFQGTAFNASRPVRFLDAPVGVSLQSDAASRDFLKLLNDRHLEHFPGDTQLAARIASYELAAKLQRSLPDAANIDAEAAHTLKSYGANDPDPVKAGFARNCILARRLVERGVRFVQLFNGAYAMGEGVGNWDGHKHIDQQYAVHGPILDQPAAALVADLKQRGLLADTLVVFCTEFGRMPTFQKGASGRDHNPKGFTAWLAGAGVRAPFSYGATDEFGYQAVENVATVYDFHATILHLLGLDHTRLSFYHNGIERRLTDVHGEVIHAMVKA</sequence>
<dbReference type="Gene3D" id="3.40.720.10">
    <property type="entry name" value="Alkaline Phosphatase, subunit A"/>
    <property type="match status" value="1"/>
</dbReference>
<dbReference type="OrthoDB" id="127333at2"/>
<name>A0A517U5K3_9BACT</name>
<dbReference type="KEGG" id="llh:I41_51610"/>
<dbReference type="InterPro" id="IPR006311">
    <property type="entry name" value="TAT_signal"/>
</dbReference>
<dbReference type="PROSITE" id="PS51318">
    <property type="entry name" value="TAT"/>
    <property type="match status" value="1"/>
</dbReference>
<dbReference type="SUPFAM" id="SSF53649">
    <property type="entry name" value="Alkaline phosphatase-like"/>
    <property type="match status" value="1"/>
</dbReference>
<gene>
    <name evidence="1" type="ORF">I41_51610</name>
</gene>